<dbReference type="SUPFAM" id="SSF56784">
    <property type="entry name" value="HAD-like"/>
    <property type="match status" value="1"/>
</dbReference>
<keyword evidence="2" id="KW-1185">Reference proteome</keyword>
<dbReference type="InterPro" id="IPR036412">
    <property type="entry name" value="HAD-like_sf"/>
</dbReference>
<gene>
    <name evidence="1" type="ORF">GTZ99_13195</name>
</gene>
<dbReference type="RefSeq" id="WP_161719619.1">
    <property type="nucleotide sequence ID" value="NZ_JAAAPO010000005.1"/>
</dbReference>
<proteinExistence type="predicted"/>
<dbReference type="GO" id="GO:0016787">
    <property type="term" value="F:hydrolase activity"/>
    <property type="evidence" value="ECO:0007669"/>
    <property type="project" value="UniProtKB-KW"/>
</dbReference>
<dbReference type="EMBL" id="JAAAPO010000005">
    <property type="protein sequence ID" value="NBC37505.1"/>
    <property type="molecule type" value="Genomic_DNA"/>
</dbReference>
<name>A0ABW9XG37_9SPHN</name>
<keyword evidence="1" id="KW-0378">Hydrolase</keyword>
<sequence>MTAPIAPAAFAPLTPAPSGLTVLPGLPGSVAANALIPPPAPPVQRPTEVLPHQLPDALVAFGDCTVLSLDCFDTLLWRDCHAPVHLFSVLPQVTTMQRGRAEHNARRASSLSGRGQDVPIDEIYQLLMPNADAQERQAAIRAELDAEAQHCFAFAPTVELMRRAKARGMRVIIVSDTYLDEAMLRELIARAAGDDVAALIDDVFVSSHWRKPKAAGLYQHVLDTLKLPATTILHLGDNHGADVKGVMPFGVHTLHLKQFGADIEQQLRLESCVDSMLCPNDSELISPQPHRAAVAHWSPQLTDKAQHFGYAVLGPVFTGFDRWLEQEAKALQARHGGRVHWLFLMRDGYLPMVVHQARCPDDTVHQVEISRFTSTAATFSDNKAIDDYIGVNLGTMPDVLARQVMLPEADVRRLTANVPPLEGTVALRRHLNQPSTRKFIHKAARRMADRIVTHVRQAVRPEAGDTLMLIDLGYNGSVQNNIDALLAKALKVQVAGRYLVLRETEFSGLDKAGYFDTPHYDMRALNAMTSNIAVVEQMCTTGIGSVIDYYENGKPIRKTNDIKQTQSAVREACQQGCAHFAESHAGHIIRAQRPDEITQWRRANAASIMRLMFLPLPYELGVFSSFEHDVNLGTDEKVALFDSAIAERGLRQQGMFYQKGVRRMFLSAEIANQGLPTRLTHLTYNRFALGLTVSDFINGGIMVPTIYSNGQEVVQTRLNAMPTHDGFHTLCIPISDCRFTAAIQFGAVFDWMEIYSVSAMPSAEHLNNMHDTWQREVPLHPILDGIEQVSANLWHCQRETGFALINPPERGDNTAMTLLVVFRPVTWRAGAQDANAAAVAAFGTQA</sequence>
<dbReference type="InterPro" id="IPR023214">
    <property type="entry name" value="HAD_sf"/>
</dbReference>
<reference evidence="2" key="1">
    <citation type="submission" date="2020-01" db="EMBL/GenBank/DDBJ databases">
        <title>Sphingomonas sp. strain CSW-10.</title>
        <authorList>
            <person name="Chen W.-M."/>
        </authorList>
    </citation>
    <scope>NUCLEOTIDE SEQUENCE [LARGE SCALE GENOMIC DNA]</scope>
    <source>
        <strain evidence="2">FSY-8</strain>
    </source>
</reference>
<dbReference type="Proteomes" id="UP000753724">
    <property type="component" value="Unassembled WGS sequence"/>
</dbReference>
<comment type="caution">
    <text evidence="1">The sequence shown here is derived from an EMBL/GenBank/DDBJ whole genome shotgun (WGS) entry which is preliminary data.</text>
</comment>
<protein>
    <submittedName>
        <fullName evidence="1">HAD family hydrolase</fullName>
    </submittedName>
</protein>
<evidence type="ECO:0000313" key="1">
    <source>
        <dbReference type="EMBL" id="NBC37505.1"/>
    </source>
</evidence>
<accession>A0ABW9XG37</accession>
<dbReference type="Gene3D" id="3.40.50.1000">
    <property type="entry name" value="HAD superfamily/HAD-like"/>
    <property type="match status" value="1"/>
</dbReference>
<evidence type="ECO:0000313" key="2">
    <source>
        <dbReference type="Proteomes" id="UP000753724"/>
    </source>
</evidence>
<organism evidence="1 2">
    <name type="scientific">Novosphingobium ovatum</name>
    <dbReference type="NCBI Taxonomy" id="1908523"/>
    <lineage>
        <taxon>Bacteria</taxon>
        <taxon>Pseudomonadati</taxon>
        <taxon>Pseudomonadota</taxon>
        <taxon>Alphaproteobacteria</taxon>
        <taxon>Sphingomonadales</taxon>
        <taxon>Sphingomonadaceae</taxon>
        <taxon>Novosphingobium</taxon>
    </lineage>
</organism>